<reference evidence="1" key="2">
    <citation type="journal article" date="2023" name="Commun. Biol.">
        <title>Intrasexual cuticular hydrocarbon dimorphism in a wasp sheds light on hydrocarbon biosynthesis genes in Hymenoptera.</title>
        <authorList>
            <person name="Moris V.C."/>
            <person name="Podsiadlowski L."/>
            <person name="Martin S."/>
            <person name="Oeyen J.P."/>
            <person name="Donath A."/>
            <person name="Petersen M."/>
            <person name="Wilbrandt J."/>
            <person name="Misof B."/>
            <person name="Liedtke D."/>
            <person name="Thamm M."/>
            <person name="Scheiner R."/>
            <person name="Schmitt T."/>
            <person name="Niehuis O."/>
        </authorList>
    </citation>
    <scope>NUCLEOTIDE SEQUENCE</scope>
    <source>
        <strain evidence="1">GBR_01_08_01A</strain>
    </source>
</reference>
<protein>
    <submittedName>
        <fullName evidence="1">Uncharacterized protein</fullName>
    </submittedName>
</protein>
<keyword evidence="2" id="KW-1185">Reference proteome</keyword>
<evidence type="ECO:0000313" key="2">
    <source>
        <dbReference type="Proteomes" id="UP001258017"/>
    </source>
</evidence>
<dbReference type="EMBL" id="JAIFRP010000006">
    <property type="protein sequence ID" value="KAK2588293.1"/>
    <property type="molecule type" value="Genomic_DNA"/>
</dbReference>
<comment type="caution">
    <text evidence="1">The sequence shown here is derived from an EMBL/GenBank/DDBJ whole genome shotgun (WGS) entry which is preliminary data.</text>
</comment>
<proteinExistence type="predicted"/>
<name>A0AAD9RZB5_9HYME</name>
<dbReference type="Proteomes" id="UP001258017">
    <property type="component" value="Unassembled WGS sequence"/>
</dbReference>
<accession>A0AAD9RZB5</accession>
<reference evidence="1" key="1">
    <citation type="submission" date="2021-08" db="EMBL/GenBank/DDBJ databases">
        <authorList>
            <person name="Misof B."/>
            <person name="Oliver O."/>
            <person name="Podsiadlowski L."/>
            <person name="Donath A."/>
            <person name="Peters R."/>
            <person name="Mayer C."/>
            <person name="Rust J."/>
            <person name="Gunkel S."/>
            <person name="Lesny P."/>
            <person name="Martin S."/>
            <person name="Oeyen J.P."/>
            <person name="Petersen M."/>
            <person name="Panagiotis P."/>
            <person name="Wilbrandt J."/>
            <person name="Tanja T."/>
        </authorList>
    </citation>
    <scope>NUCLEOTIDE SEQUENCE</scope>
    <source>
        <strain evidence="1">GBR_01_08_01A</strain>
        <tissue evidence="1">Thorax + abdomen</tissue>
    </source>
</reference>
<dbReference type="AlphaFoldDB" id="A0AAD9RZB5"/>
<organism evidence="1 2">
    <name type="scientific">Odynerus spinipes</name>
    <dbReference type="NCBI Taxonomy" id="1348599"/>
    <lineage>
        <taxon>Eukaryota</taxon>
        <taxon>Metazoa</taxon>
        <taxon>Ecdysozoa</taxon>
        <taxon>Arthropoda</taxon>
        <taxon>Hexapoda</taxon>
        <taxon>Insecta</taxon>
        <taxon>Pterygota</taxon>
        <taxon>Neoptera</taxon>
        <taxon>Endopterygota</taxon>
        <taxon>Hymenoptera</taxon>
        <taxon>Apocrita</taxon>
        <taxon>Aculeata</taxon>
        <taxon>Vespoidea</taxon>
        <taxon>Vespidae</taxon>
        <taxon>Eumeninae</taxon>
        <taxon>Odynerus</taxon>
    </lineage>
</organism>
<sequence>MLLVTSAAAAQYGLYLVRSDLNLPLSVGPGAPGLRILGVNALCDRCTPVVCTGSAEAAAPAAPPSNSVSPPRAVRLDRAFRAPGLLSS</sequence>
<evidence type="ECO:0000313" key="1">
    <source>
        <dbReference type="EMBL" id="KAK2588293.1"/>
    </source>
</evidence>
<gene>
    <name evidence="1" type="ORF">KPH14_004312</name>
</gene>